<dbReference type="EMBL" id="VSSQ01000081">
    <property type="protein sequence ID" value="MPL74603.1"/>
    <property type="molecule type" value="Genomic_DNA"/>
</dbReference>
<feature type="compositionally biased region" description="Basic and acidic residues" evidence="1">
    <location>
        <begin position="14"/>
        <end position="33"/>
    </location>
</feature>
<feature type="region of interest" description="Disordered" evidence="1">
    <location>
        <begin position="1"/>
        <end position="37"/>
    </location>
</feature>
<sequence>MTITKENASPTETTKNHKEAGKEVLNRPSEKSTARIIDTDALQAAHLKRLIDERSADRRPAPSIIEVA</sequence>
<dbReference type="AlphaFoldDB" id="A0A644U6T9"/>
<protein>
    <submittedName>
        <fullName evidence="2">Uncharacterized protein</fullName>
    </submittedName>
</protein>
<name>A0A644U6T9_9ZZZZ</name>
<comment type="caution">
    <text evidence="2">The sequence shown here is derived from an EMBL/GenBank/DDBJ whole genome shotgun (WGS) entry which is preliminary data.</text>
</comment>
<evidence type="ECO:0000256" key="1">
    <source>
        <dbReference type="SAM" id="MobiDB-lite"/>
    </source>
</evidence>
<accession>A0A644U6T9</accession>
<evidence type="ECO:0000313" key="2">
    <source>
        <dbReference type="EMBL" id="MPL74603.1"/>
    </source>
</evidence>
<proteinExistence type="predicted"/>
<organism evidence="2">
    <name type="scientific">bioreactor metagenome</name>
    <dbReference type="NCBI Taxonomy" id="1076179"/>
    <lineage>
        <taxon>unclassified sequences</taxon>
        <taxon>metagenomes</taxon>
        <taxon>ecological metagenomes</taxon>
    </lineage>
</organism>
<feature type="compositionally biased region" description="Polar residues" evidence="1">
    <location>
        <begin position="1"/>
        <end position="13"/>
    </location>
</feature>
<reference evidence="2" key="1">
    <citation type="submission" date="2019-08" db="EMBL/GenBank/DDBJ databases">
        <authorList>
            <person name="Kucharzyk K."/>
            <person name="Murdoch R.W."/>
            <person name="Higgins S."/>
            <person name="Loffler F."/>
        </authorList>
    </citation>
    <scope>NUCLEOTIDE SEQUENCE</scope>
</reference>
<gene>
    <name evidence="2" type="ORF">SDC9_20418</name>
</gene>